<accession>A0A1J5R1E4</accession>
<dbReference type="InterPro" id="IPR051201">
    <property type="entry name" value="Chloro_Bact_Ser_Proteases"/>
</dbReference>
<dbReference type="InterPro" id="IPR001940">
    <property type="entry name" value="Peptidase_S1C"/>
</dbReference>
<dbReference type="SMART" id="SM00228">
    <property type="entry name" value="PDZ"/>
    <property type="match status" value="1"/>
</dbReference>
<keyword evidence="4" id="KW-0720">Serine protease</keyword>
<dbReference type="InterPro" id="IPR036034">
    <property type="entry name" value="PDZ_sf"/>
</dbReference>
<dbReference type="GO" id="GO:0004252">
    <property type="term" value="F:serine-type endopeptidase activity"/>
    <property type="evidence" value="ECO:0007669"/>
    <property type="project" value="InterPro"/>
</dbReference>
<dbReference type="Gene3D" id="2.30.42.10">
    <property type="match status" value="1"/>
</dbReference>
<sequence length="385" mass="40071">MRRLWLIFAQVTTVALAVLFAVRMIAPQWLARPHEESRLMLQIPSARTPAPTAAPGSYSAAALKAMPAVVSVTTTRARSPRGGSPLERFFGGPDPSQPTVGLGSGVIVSPNGYVLTNNHVIEGAEEIEVKLADGREAAAKVVGRDPDTDLAVLKIGLPNLPTLAFGDDTKAHVGDVVLAIGYPFGVGQTVTQGIISALGRTQLGINTFENFIQTDAAINPGNSGGALVDVYGNLLGVNTAIFSRSGGSLGIGFAVPASTARNVLQQLIATGHVVRGWIGVEPQDVTLQMAQALNLPEAEGVIVTAVLRNGPADLAGIRPGDVVMDVAGQTVRNTGQLLNVVAALKPGSGTTLRVLRKGREQNLRVKVGTRPQLPAPANPSDDDQP</sequence>
<comment type="similarity">
    <text evidence="1">Belongs to the peptidase S1C family.</text>
</comment>
<evidence type="ECO:0000313" key="6">
    <source>
        <dbReference type="EMBL" id="OIQ89282.1"/>
    </source>
</evidence>
<dbReference type="InterPro" id="IPR009003">
    <property type="entry name" value="Peptidase_S1_PA"/>
</dbReference>
<dbReference type="PROSITE" id="PS50106">
    <property type="entry name" value="PDZ"/>
    <property type="match status" value="1"/>
</dbReference>
<protein>
    <submittedName>
        <fullName evidence="6">Periplasmic pH-dependent serine endoprotease DegQ</fullName>
        <ecNumber evidence="6">3.4.21.107</ecNumber>
    </submittedName>
</protein>
<feature type="domain" description="PDZ" evidence="5">
    <location>
        <begin position="267"/>
        <end position="358"/>
    </location>
</feature>
<dbReference type="Gene3D" id="2.40.10.120">
    <property type="match status" value="1"/>
</dbReference>
<comment type="caution">
    <text evidence="6">The sequence shown here is derived from an EMBL/GenBank/DDBJ whole genome shotgun (WGS) entry which is preliminary data.</text>
</comment>
<organism evidence="6">
    <name type="scientific">mine drainage metagenome</name>
    <dbReference type="NCBI Taxonomy" id="410659"/>
    <lineage>
        <taxon>unclassified sequences</taxon>
        <taxon>metagenomes</taxon>
        <taxon>ecological metagenomes</taxon>
    </lineage>
</organism>
<dbReference type="PANTHER" id="PTHR43343">
    <property type="entry name" value="PEPTIDASE S12"/>
    <property type="match status" value="1"/>
</dbReference>
<proteinExistence type="inferred from homology"/>
<evidence type="ECO:0000256" key="3">
    <source>
        <dbReference type="ARBA" id="ARBA00022801"/>
    </source>
</evidence>
<dbReference type="Pfam" id="PF13180">
    <property type="entry name" value="PDZ_2"/>
    <property type="match status" value="1"/>
</dbReference>
<dbReference type="EC" id="3.4.21.107" evidence="6"/>
<evidence type="ECO:0000256" key="1">
    <source>
        <dbReference type="ARBA" id="ARBA00010541"/>
    </source>
</evidence>
<dbReference type="GO" id="GO:0006508">
    <property type="term" value="P:proteolysis"/>
    <property type="evidence" value="ECO:0007669"/>
    <property type="project" value="UniProtKB-KW"/>
</dbReference>
<keyword evidence="3 6" id="KW-0378">Hydrolase</keyword>
<evidence type="ECO:0000259" key="5">
    <source>
        <dbReference type="PROSITE" id="PS50106"/>
    </source>
</evidence>
<dbReference type="EMBL" id="MLJW01000336">
    <property type="protein sequence ID" value="OIQ89282.1"/>
    <property type="molecule type" value="Genomic_DNA"/>
</dbReference>
<dbReference type="FunFam" id="2.40.10.10:FF:000001">
    <property type="entry name" value="Periplasmic serine protease DegS"/>
    <property type="match status" value="1"/>
</dbReference>
<dbReference type="SUPFAM" id="SSF50156">
    <property type="entry name" value="PDZ domain-like"/>
    <property type="match status" value="1"/>
</dbReference>
<dbReference type="AlphaFoldDB" id="A0A1J5R1E4"/>
<keyword evidence="2 6" id="KW-0645">Protease</keyword>
<dbReference type="InterPro" id="IPR001478">
    <property type="entry name" value="PDZ"/>
</dbReference>
<dbReference type="Pfam" id="PF13365">
    <property type="entry name" value="Trypsin_2"/>
    <property type="match status" value="1"/>
</dbReference>
<name>A0A1J5R1E4_9ZZZZ</name>
<evidence type="ECO:0000256" key="4">
    <source>
        <dbReference type="ARBA" id="ARBA00022825"/>
    </source>
</evidence>
<gene>
    <name evidence="6" type="primary">degQ_5</name>
    <name evidence="6" type="ORF">GALL_288430</name>
</gene>
<dbReference type="PANTHER" id="PTHR43343:SF3">
    <property type="entry name" value="PROTEASE DO-LIKE 8, CHLOROPLASTIC"/>
    <property type="match status" value="1"/>
</dbReference>
<reference evidence="6" key="1">
    <citation type="submission" date="2016-10" db="EMBL/GenBank/DDBJ databases">
        <title>Sequence of Gallionella enrichment culture.</title>
        <authorList>
            <person name="Poehlein A."/>
            <person name="Muehling M."/>
            <person name="Daniel R."/>
        </authorList>
    </citation>
    <scope>NUCLEOTIDE SEQUENCE</scope>
</reference>
<dbReference type="PRINTS" id="PR00834">
    <property type="entry name" value="PROTEASES2C"/>
</dbReference>
<dbReference type="SUPFAM" id="SSF50494">
    <property type="entry name" value="Trypsin-like serine proteases"/>
    <property type="match status" value="1"/>
</dbReference>
<evidence type="ECO:0000256" key="2">
    <source>
        <dbReference type="ARBA" id="ARBA00022670"/>
    </source>
</evidence>